<dbReference type="RefSeq" id="WP_380050834.1">
    <property type="nucleotide sequence ID" value="NZ_JBHSOH010000029.1"/>
</dbReference>
<proteinExistence type="predicted"/>
<evidence type="ECO:0000313" key="2">
    <source>
        <dbReference type="Proteomes" id="UP001595979"/>
    </source>
</evidence>
<protein>
    <submittedName>
        <fullName evidence="1">Uncharacterized protein</fullName>
    </submittedName>
</protein>
<evidence type="ECO:0000313" key="1">
    <source>
        <dbReference type="EMBL" id="MFC5849573.1"/>
    </source>
</evidence>
<dbReference type="Proteomes" id="UP001595979">
    <property type="component" value="Unassembled WGS sequence"/>
</dbReference>
<dbReference type="EMBL" id="JBHSOH010000029">
    <property type="protein sequence ID" value="MFC5849573.1"/>
    <property type="molecule type" value="Genomic_DNA"/>
</dbReference>
<accession>A0ABW1DNL7</accession>
<organism evidence="1 2">
    <name type="scientific">Deinococcus petrolearius</name>
    <dbReference type="NCBI Taxonomy" id="1751295"/>
    <lineage>
        <taxon>Bacteria</taxon>
        <taxon>Thermotogati</taxon>
        <taxon>Deinococcota</taxon>
        <taxon>Deinococci</taxon>
        <taxon>Deinococcales</taxon>
        <taxon>Deinococcaceae</taxon>
        <taxon>Deinococcus</taxon>
    </lineage>
</organism>
<sequence>MSDHQLVLPKAAKVRRPIYAHAILHVRAVLDVAPEGVEAVVGGARVPLALADRAARQLAEIPPGQVQQLSLWPRTTEDGVLEERPVLFQIMPARAADAKPHLDVAGVVEAVLKEEGLLQVRIDPNTRTNLAEPFALNLWMPLEGLERQYVGRTVQVFGEWRLGSGRLVATSARRVDLEAPQRGEEKHAS</sequence>
<keyword evidence="2" id="KW-1185">Reference proteome</keyword>
<reference evidence="2" key="1">
    <citation type="journal article" date="2019" name="Int. J. Syst. Evol. Microbiol.">
        <title>The Global Catalogue of Microorganisms (GCM) 10K type strain sequencing project: providing services to taxonomists for standard genome sequencing and annotation.</title>
        <authorList>
            <consortium name="The Broad Institute Genomics Platform"/>
            <consortium name="The Broad Institute Genome Sequencing Center for Infectious Disease"/>
            <person name="Wu L."/>
            <person name="Ma J."/>
        </authorList>
    </citation>
    <scope>NUCLEOTIDE SEQUENCE [LARGE SCALE GENOMIC DNA]</scope>
    <source>
        <strain evidence="2">CGMCC 1.15053</strain>
    </source>
</reference>
<gene>
    <name evidence="1" type="ORF">ACFPQ6_14800</name>
</gene>
<name>A0ABW1DNL7_9DEIO</name>
<comment type="caution">
    <text evidence="1">The sequence shown here is derived from an EMBL/GenBank/DDBJ whole genome shotgun (WGS) entry which is preliminary data.</text>
</comment>